<dbReference type="InterPro" id="IPR000524">
    <property type="entry name" value="Tscrpt_reg_HTH_GntR"/>
</dbReference>
<sequence>MGKKLKAQEIAYEYIKEMIDSNSWETGVKLIEQDISETLGISRTPIREAIQRLVDEEYLQKEVNKGVTINKKIISKKEFVERSQLVEILLSNYIFQLQIKGRNLDINACKKILEEITFTNQVKKRAQQVTHFLELFFIEMDNHLIKSLIIKQFDQMSYAKFPHDSLHFYYDEFVRSFRKVLEHVNTQKYDFARKEVRIFVNRLNLELIDQQV</sequence>
<keyword evidence="1" id="KW-0805">Transcription regulation</keyword>
<dbReference type="PROSITE" id="PS50949">
    <property type="entry name" value="HTH_GNTR"/>
    <property type="match status" value="1"/>
</dbReference>
<dbReference type="Gene3D" id="1.10.10.10">
    <property type="entry name" value="Winged helix-like DNA-binding domain superfamily/Winged helix DNA-binding domain"/>
    <property type="match status" value="1"/>
</dbReference>
<evidence type="ECO:0000256" key="3">
    <source>
        <dbReference type="ARBA" id="ARBA00023163"/>
    </source>
</evidence>
<dbReference type="AlphaFoldDB" id="A0A4S3B8A6"/>
<evidence type="ECO:0000313" key="5">
    <source>
        <dbReference type="EMBL" id="THB62026.1"/>
    </source>
</evidence>
<dbReference type="SMART" id="SM00345">
    <property type="entry name" value="HTH_GNTR"/>
    <property type="match status" value="1"/>
</dbReference>
<dbReference type="Proteomes" id="UP000310506">
    <property type="component" value="Unassembled WGS sequence"/>
</dbReference>
<feature type="domain" description="HTH gntR-type" evidence="4">
    <location>
        <begin position="5"/>
        <end position="72"/>
    </location>
</feature>
<dbReference type="PANTHER" id="PTHR43537:SF45">
    <property type="entry name" value="GNTR FAMILY REGULATORY PROTEIN"/>
    <property type="match status" value="1"/>
</dbReference>
<dbReference type="InterPro" id="IPR036388">
    <property type="entry name" value="WH-like_DNA-bd_sf"/>
</dbReference>
<dbReference type="Pfam" id="PF00392">
    <property type="entry name" value="GntR"/>
    <property type="match status" value="1"/>
</dbReference>
<dbReference type="InterPro" id="IPR036390">
    <property type="entry name" value="WH_DNA-bd_sf"/>
</dbReference>
<keyword evidence="6" id="KW-1185">Reference proteome</keyword>
<evidence type="ECO:0000313" key="6">
    <source>
        <dbReference type="Proteomes" id="UP000310506"/>
    </source>
</evidence>
<dbReference type="PANTHER" id="PTHR43537">
    <property type="entry name" value="TRANSCRIPTIONAL REGULATOR, GNTR FAMILY"/>
    <property type="match status" value="1"/>
</dbReference>
<protein>
    <submittedName>
        <fullName evidence="5">GntR family transcriptional regulator</fullName>
    </submittedName>
</protein>
<keyword evidence="3" id="KW-0804">Transcription</keyword>
<name>A0A4S3B8A6_9ENTE</name>
<gene>
    <name evidence="5" type="ORF">ESZ54_02125</name>
</gene>
<evidence type="ECO:0000256" key="2">
    <source>
        <dbReference type="ARBA" id="ARBA00023125"/>
    </source>
</evidence>
<accession>A0A4S3B8A6</accession>
<dbReference type="GO" id="GO:0003677">
    <property type="term" value="F:DNA binding"/>
    <property type="evidence" value="ECO:0007669"/>
    <property type="project" value="UniProtKB-KW"/>
</dbReference>
<dbReference type="RefSeq" id="WP_136136025.1">
    <property type="nucleotide sequence ID" value="NZ_SDGV01000004.1"/>
</dbReference>
<reference evidence="5 6" key="1">
    <citation type="submission" date="2019-01" db="EMBL/GenBank/DDBJ databases">
        <title>Vagococcus silagei sp. nov. isolated from brewer's grain.</title>
        <authorList>
            <person name="Guu J.-R."/>
        </authorList>
    </citation>
    <scope>NUCLEOTIDE SEQUENCE [LARGE SCALE GENOMIC DNA]</scope>
    <source>
        <strain evidence="5 6">2B-2</strain>
    </source>
</reference>
<evidence type="ECO:0000256" key="1">
    <source>
        <dbReference type="ARBA" id="ARBA00023015"/>
    </source>
</evidence>
<dbReference type="SUPFAM" id="SSF46785">
    <property type="entry name" value="Winged helix' DNA-binding domain"/>
    <property type="match status" value="1"/>
</dbReference>
<dbReference type="GO" id="GO:0003700">
    <property type="term" value="F:DNA-binding transcription factor activity"/>
    <property type="evidence" value="ECO:0007669"/>
    <property type="project" value="InterPro"/>
</dbReference>
<dbReference type="CDD" id="cd07377">
    <property type="entry name" value="WHTH_GntR"/>
    <property type="match status" value="1"/>
</dbReference>
<keyword evidence="2" id="KW-0238">DNA-binding</keyword>
<organism evidence="5 6">
    <name type="scientific">Vagococcus silagei</name>
    <dbReference type="NCBI Taxonomy" id="2508885"/>
    <lineage>
        <taxon>Bacteria</taxon>
        <taxon>Bacillati</taxon>
        <taxon>Bacillota</taxon>
        <taxon>Bacilli</taxon>
        <taxon>Lactobacillales</taxon>
        <taxon>Enterococcaceae</taxon>
        <taxon>Vagococcus</taxon>
    </lineage>
</organism>
<comment type="caution">
    <text evidence="5">The sequence shown here is derived from an EMBL/GenBank/DDBJ whole genome shotgun (WGS) entry which is preliminary data.</text>
</comment>
<evidence type="ECO:0000259" key="4">
    <source>
        <dbReference type="PROSITE" id="PS50949"/>
    </source>
</evidence>
<dbReference type="EMBL" id="SDGV01000004">
    <property type="protein sequence ID" value="THB62026.1"/>
    <property type="molecule type" value="Genomic_DNA"/>
</dbReference>
<proteinExistence type="predicted"/>
<dbReference type="OrthoDB" id="368257at2"/>